<dbReference type="PANTHER" id="PTHR13439:SF0">
    <property type="entry name" value="TOPOISOMERASE I DAMAGE AFFECTED PROTEIN 4"/>
    <property type="match status" value="1"/>
</dbReference>
<dbReference type="InParanoid" id="B8C365"/>
<feature type="transmembrane region" description="Helical" evidence="1">
    <location>
        <begin position="209"/>
        <end position="229"/>
    </location>
</feature>
<dbReference type="RefSeq" id="XP_002290316.1">
    <property type="nucleotide sequence ID" value="XM_002290280.1"/>
</dbReference>
<keyword evidence="1" id="KW-0812">Transmembrane</keyword>
<dbReference type="Proteomes" id="UP000001449">
    <property type="component" value="Chromosome 5"/>
</dbReference>
<reference evidence="2 3" key="1">
    <citation type="journal article" date="2004" name="Science">
        <title>The genome of the diatom Thalassiosira pseudonana: ecology, evolution, and metabolism.</title>
        <authorList>
            <person name="Armbrust E.V."/>
            <person name="Berges J.A."/>
            <person name="Bowler C."/>
            <person name="Green B.R."/>
            <person name="Martinez D."/>
            <person name="Putnam N.H."/>
            <person name="Zhou S."/>
            <person name="Allen A.E."/>
            <person name="Apt K.E."/>
            <person name="Bechner M."/>
            <person name="Brzezinski M.A."/>
            <person name="Chaal B.K."/>
            <person name="Chiovitti A."/>
            <person name="Davis A.K."/>
            <person name="Demarest M.S."/>
            <person name="Detter J.C."/>
            <person name="Glavina T."/>
            <person name="Goodstein D."/>
            <person name="Hadi M.Z."/>
            <person name="Hellsten U."/>
            <person name="Hildebrand M."/>
            <person name="Jenkins B.D."/>
            <person name="Jurka J."/>
            <person name="Kapitonov V.V."/>
            <person name="Kroger N."/>
            <person name="Lau W.W."/>
            <person name="Lane T.W."/>
            <person name="Larimer F.W."/>
            <person name="Lippmeier J.C."/>
            <person name="Lucas S."/>
            <person name="Medina M."/>
            <person name="Montsant A."/>
            <person name="Obornik M."/>
            <person name="Parker M.S."/>
            <person name="Palenik B."/>
            <person name="Pazour G.J."/>
            <person name="Richardson P.M."/>
            <person name="Rynearson T.A."/>
            <person name="Saito M.A."/>
            <person name="Schwartz D.C."/>
            <person name="Thamatrakoln K."/>
            <person name="Valentin K."/>
            <person name="Vardi A."/>
            <person name="Wilkerson F.P."/>
            <person name="Rokhsar D.S."/>
        </authorList>
    </citation>
    <scope>NUCLEOTIDE SEQUENCE [LARGE SCALE GENOMIC DNA]</scope>
    <source>
        <strain evidence="2 3">CCMP1335</strain>
    </source>
</reference>
<protein>
    <recommendedName>
        <fullName evidence="4">TLC domain-containing protein</fullName>
    </recommendedName>
</protein>
<feature type="transmembrane region" description="Helical" evidence="1">
    <location>
        <begin position="184"/>
        <end position="203"/>
    </location>
</feature>
<dbReference type="KEGG" id="tps:THAPSDRAFT_22794"/>
<dbReference type="GeneID" id="7453222"/>
<feature type="transmembrane region" description="Helical" evidence="1">
    <location>
        <begin position="150"/>
        <end position="172"/>
    </location>
</feature>
<keyword evidence="1" id="KW-1133">Transmembrane helix</keyword>
<evidence type="ECO:0000313" key="3">
    <source>
        <dbReference type="Proteomes" id="UP000001449"/>
    </source>
</evidence>
<feature type="transmembrane region" description="Helical" evidence="1">
    <location>
        <begin position="283"/>
        <end position="304"/>
    </location>
</feature>
<keyword evidence="3" id="KW-1185">Reference proteome</keyword>
<dbReference type="GO" id="GO:0055088">
    <property type="term" value="P:lipid homeostasis"/>
    <property type="evidence" value="ECO:0000318"/>
    <property type="project" value="GO_Central"/>
</dbReference>
<feature type="transmembrane region" description="Helical" evidence="1">
    <location>
        <begin position="241"/>
        <end position="271"/>
    </location>
</feature>
<dbReference type="HOGENOM" id="CLU_728629_0_0_1"/>
<dbReference type="PaxDb" id="35128-Thaps22794"/>
<evidence type="ECO:0000313" key="2">
    <source>
        <dbReference type="EMBL" id="EED92068.1"/>
    </source>
</evidence>
<sequence length="380" mass="42005">MRGAPPPNHPHHKQQQQQQSLTMLDSIIYFYQEWRQESNPWREAYTKGGGIFETQFAIYCIGFIILYIIGYACQHSHDAAVKANPDSPPDPRSVKSLIASRPTVIAGTVHSIASAVIAVGILVLHNQQKSEDSSSSDGAWVYEGTDLIKVWQTVGLPLSLSYFVADCFLYCLPKKDAIIFFHHILMCICHYPVGCDSGALLAGAGDIEWVTWLSIVGYTSEVSTAVMNYRWYLLQTLEKDWIGFGIVNVFVAASWAGRVVMFTYLLLVEIFPRTGNYIEMKQIFTYAVMVFGHAGIGLLSLYWCMIMCRGGIKSLFVFKKQKGGKGNNNAGFAGAVGLNGASPEKGHSPLRSSKLIQEANAYVDGSLFSEADDDGKKKTL</sequence>
<feature type="transmembrane region" description="Helical" evidence="1">
    <location>
        <begin position="56"/>
        <end position="73"/>
    </location>
</feature>
<name>B8C365_THAPS</name>
<dbReference type="EMBL" id="CM000642">
    <property type="protein sequence ID" value="EED92068.1"/>
    <property type="molecule type" value="Genomic_DNA"/>
</dbReference>
<evidence type="ECO:0000256" key="1">
    <source>
        <dbReference type="SAM" id="Phobius"/>
    </source>
</evidence>
<keyword evidence="1" id="KW-0472">Membrane</keyword>
<evidence type="ECO:0008006" key="4">
    <source>
        <dbReference type="Google" id="ProtNLM"/>
    </source>
</evidence>
<dbReference type="PANTHER" id="PTHR13439">
    <property type="entry name" value="CT120 PROTEIN"/>
    <property type="match status" value="1"/>
</dbReference>
<reference evidence="2 3" key="2">
    <citation type="journal article" date="2008" name="Nature">
        <title>The Phaeodactylum genome reveals the evolutionary history of diatom genomes.</title>
        <authorList>
            <person name="Bowler C."/>
            <person name="Allen A.E."/>
            <person name="Badger J.H."/>
            <person name="Grimwood J."/>
            <person name="Jabbari K."/>
            <person name="Kuo A."/>
            <person name="Maheswari U."/>
            <person name="Martens C."/>
            <person name="Maumus F."/>
            <person name="Otillar R.P."/>
            <person name="Rayko E."/>
            <person name="Salamov A."/>
            <person name="Vandepoele K."/>
            <person name="Beszteri B."/>
            <person name="Gruber A."/>
            <person name="Heijde M."/>
            <person name="Katinka M."/>
            <person name="Mock T."/>
            <person name="Valentin K."/>
            <person name="Verret F."/>
            <person name="Berges J.A."/>
            <person name="Brownlee C."/>
            <person name="Cadoret J.P."/>
            <person name="Chiovitti A."/>
            <person name="Choi C.J."/>
            <person name="Coesel S."/>
            <person name="De Martino A."/>
            <person name="Detter J.C."/>
            <person name="Durkin C."/>
            <person name="Falciatore A."/>
            <person name="Fournet J."/>
            <person name="Haruta M."/>
            <person name="Huysman M.J."/>
            <person name="Jenkins B.D."/>
            <person name="Jiroutova K."/>
            <person name="Jorgensen R.E."/>
            <person name="Joubert Y."/>
            <person name="Kaplan A."/>
            <person name="Kroger N."/>
            <person name="Kroth P.G."/>
            <person name="La Roche J."/>
            <person name="Lindquist E."/>
            <person name="Lommer M."/>
            <person name="Martin-Jezequel V."/>
            <person name="Lopez P.J."/>
            <person name="Lucas S."/>
            <person name="Mangogna M."/>
            <person name="McGinnis K."/>
            <person name="Medlin L.K."/>
            <person name="Montsant A."/>
            <person name="Oudot-Le Secq M.P."/>
            <person name="Napoli C."/>
            <person name="Obornik M."/>
            <person name="Parker M.S."/>
            <person name="Petit J.L."/>
            <person name="Porcel B.M."/>
            <person name="Poulsen N."/>
            <person name="Robison M."/>
            <person name="Rychlewski L."/>
            <person name="Rynearson T.A."/>
            <person name="Schmutz J."/>
            <person name="Shapiro H."/>
            <person name="Siaut M."/>
            <person name="Stanley M."/>
            <person name="Sussman M.R."/>
            <person name="Taylor A.R."/>
            <person name="Vardi A."/>
            <person name="von Dassow P."/>
            <person name="Vyverman W."/>
            <person name="Willis A."/>
            <person name="Wyrwicz L.S."/>
            <person name="Rokhsar D.S."/>
            <person name="Weissenbach J."/>
            <person name="Armbrust E.V."/>
            <person name="Green B.R."/>
            <person name="Van de Peer Y."/>
            <person name="Grigoriev I.V."/>
        </authorList>
    </citation>
    <scope>NUCLEOTIDE SEQUENCE [LARGE SCALE GENOMIC DNA]</scope>
    <source>
        <strain evidence="2 3">CCMP1335</strain>
    </source>
</reference>
<dbReference type="AlphaFoldDB" id="B8C365"/>
<dbReference type="InterPro" id="IPR050846">
    <property type="entry name" value="TLCD"/>
</dbReference>
<feature type="transmembrane region" description="Helical" evidence="1">
    <location>
        <begin position="104"/>
        <end position="124"/>
    </location>
</feature>
<proteinExistence type="predicted"/>
<gene>
    <name evidence="2" type="ORF">THAPSDRAFT_22794</name>
</gene>
<organism evidence="2 3">
    <name type="scientific">Thalassiosira pseudonana</name>
    <name type="common">Marine diatom</name>
    <name type="synonym">Cyclotella nana</name>
    <dbReference type="NCBI Taxonomy" id="35128"/>
    <lineage>
        <taxon>Eukaryota</taxon>
        <taxon>Sar</taxon>
        <taxon>Stramenopiles</taxon>
        <taxon>Ochrophyta</taxon>
        <taxon>Bacillariophyta</taxon>
        <taxon>Coscinodiscophyceae</taxon>
        <taxon>Thalassiosirophycidae</taxon>
        <taxon>Thalassiosirales</taxon>
        <taxon>Thalassiosiraceae</taxon>
        <taxon>Thalassiosira</taxon>
    </lineage>
</organism>
<accession>B8C365</accession>
<dbReference type="GO" id="GO:0005783">
    <property type="term" value="C:endoplasmic reticulum"/>
    <property type="evidence" value="ECO:0000318"/>
    <property type="project" value="GO_Central"/>
</dbReference>